<evidence type="ECO:0000313" key="2">
    <source>
        <dbReference type="Proteomes" id="UP000199435"/>
    </source>
</evidence>
<name>A0A1C3XB03_9HYPH</name>
<dbReference type="SUPFAM" id="SSF53335">
    <property type="entry name" value="S-adenosyl-L-methionine-dependent methyltransferases"/>
    <property type="match status" value="1"/>
</dbReference>
<accession>A0A1C3XB03</accession>
<dbReference type="InterPro" id="IPR027555">
    <property type="entry name" value="Mo5U34_MeTrfas-like"/>
</dbReference>
<dbReference type="Proteomes" id="UP000199435">
    <property type="component" value="Unassembled WGS sequence"/>
</dbReference>
<dbReference type="OrthoDB" id="5195124at2"/>
<evidence type="ECO:0000313" key="1">
    <source>
        <dbReference type="EMBL" id="SCB49433.1"/>
    </source>
</evidence>
<gene>
    <name evidence="1" type="ORF">GA0061102_107414</name>
</gene>
<proteinExistence type="predicted"/>
<dbReference type="Gene3D" id="3.40.50.150">
    <property type="entry name" value="Vaccinia Virus protein VP39"/>
    <property type="match status" value="1"/>
</dbReference>
<dbReference type="CDD" id="cd02440">
    <property type="entry name" value="AdoMet_MTases"/>
    <property type="match status" value="1"/>
</dbReference>
<dbReference type="InterPro" id="IPR029063">
    <property type="entry name" value="SAM-dependent_MTases_sf"/>
</dbReference>
<keyword evidence="2" id="KW-1185">Reference proteome</keyword>
<dbReference type="STRING" id="411945.GA0061102_107414"/>
<organism evidence="1 2">
    <name type="scientific">Rhizobium miluonense</name>
    <dbReference type="NCBI Taxonomy" id="411945"/>
    <lineage>
        <taxon>Bacteria</taxon>
        <taxon>Pseudomonadati</taxon>
        <taxon>Pseudomonadota</taxon>
        <taxon>Alphaproteobacteria</taxon>
        <taxon>Hyphomicrobiales</taxon>
        <taxon>Rhizobiaceae</taxon>
        <taxon>Rhizobium/Agrobacterium group</taxon>
        <taxon>Rhizobium</taxon>
    </lineage>
</organism>
<dbReference type="AlphaFoldDB" id="A0A1C3XB03"/>
<protein>
    <recommendedName>
        <fullName evidence="3">Methyltransferase domain-containing protein</fullName>
    </recommendedName>
</protein>
<sequence length="133" mass="14708">MPSGHGLKTTPGKTNLFEDSRIGWLYQKFGPITGMDILELGPLEAAHTYMLHNLGARSITSIENSPRAYLKCLAIKEIFNLTRATFILDDAIRYLSSSDEKYDIAVASGVLYHMTDPLGLLDALSSRSDRRGC</sequence>
<reference evidence="2" key="1">
    <citation type="submission" date="2016-08" db="EMBL/GenBank/DDBJ databases">
        <authorList>
            <person name="Varghese N."/>
            <person name="Submissions Spin"/>
        </authorList>
    </citation>
    <scope>NUCLEOTIDE SEQUENCE [LARGE SCALE GENOMIC DNA]</scope>
    <source>
        <strain evidence="2">HAMBI 2971</strain>
    </source>
</reference>
<dbReference type="Pfam" id="PF08003">
    <property type="entry name" value="Methyltransf_9"/>
    <property type="match status" value="1"/>
</dbReference>
<evidence type="ECO:0008006" key="3">
    <source>
        <dbReference type="Google" id="ProtNLM"/>
    </source>
</evidence>
<dbReference type="RefSeq" id="WP_092856416.1">
    <property type="nucleotide sequence ID" value="NZ_FMAH01000074.1"/>
</dbReference>
<dbReference type="EMBL" id="FMAH01000074">
    <property type="protein sequence ID" value="SCB49433.1"/>
    <property type="molecule type" value="Genomic_DNA"/>
</dbReference>